<dbReference type="Gene3D" id="2.60.120.180">
    <property type="match status" value="1"/>
</dbReference>
<feature type="signal peptide" evidence="4">
    <location>
        <begin position="1"/>
        <end position="20"/>
    </location>
</feature>
<keyword evidence="2" id="KW-0119">Carbohydrate metabolism</keyword>
<dbReference type="Pfam" id="PF01670">
    <property type="entry name" value="Glyco_hydro_12"/>
    <property type="match status" value="1"/>
</dbReference>
<reference evidence="6" key="3">
    <citation type="journal article" date="2019" name="Microbiol. Resour. Announc.">
        <title>Genome Sequence of Metarhizium rileyi, a Microbial Control Agent for Lepidoptera.</title>
        <authorList>
            <person name="Binneck E."/>
            <person name="Lastra C.C.L."/>
            <person name="Sosa-Gomez D.R."/>
        </authorList>
    </citation>
    <scope>NUCLEOTIDE SEQUENCE</scope>
    <source>
        <strain evidence="6">Cep018-CH2</strain>
    </source>
</reference>
<dbReference type="InterPro" id="IPR013319">
    <property type="entry name" value="GH11/12"/>
</dbReference>
<feature type="region of interest" description="Disordered" evidence="3">
    <location>
        <begin position="34"/>
        <end position="58"/>
    </location>
</feature>
<evidence type="ECO:0000313" key="5">
    <source>
        <dbReference type="EMBL" id="OAA36620.1"/>
    </source>
</evidence>
<keyword evidence="2" id="KW-0378">Hydrolase</keyword>
<comment type="similarity">
    <text evidence="1 2">Belongs to the glycosyl hydrolase 12 (cellulase H) family.</text>
</comment>
<organism evidence="5 7">
    <name type="scientific">Metarhizium rileyi (strain RCEF 4871)</name>
    <name type="common">Nomuraea rileyi</name>
    <dbReference type="NCBI Taxonomy" id="1649241"/>
    <lineage>
        <taxon>Eukaryota</taxon>
        <taxon>Fungi</taxon>
        <taxon>Dikarya</taxon>
        <taxon>Ascomycota</taxon>
        <taxon>Pezizomycotina</taxon>
        <taxon>Sordariomycetes</taxon>
        <taxon>Hypocreomycetidae</taxon>
        <taxon>Hypocreales</taxon>
        <taxon>Clavicipitaceae</taxon>
        <taxon>Metarhizium</taxon>
    </lineage>
</organism>
<dbReference type="SUPFAM" id="SSF49899">
    <property type="entry name" value="Concanavalin A-like lectins/glucanases"/>
    <property type="match status" value="1"/>
</dbReference>
<dbReference type="EMBL" id="AZHC01000034">
    <property type="protein sequence ID" value="OAA36620.1"/>
    <property type="molecule type" value="Genomic_DNA"/>
</dbReference>
<dbReference type="STRING" id="1081105.A0A166Y840"/>
<evidence type="ECO:0000313" key="7">
    <source>
        <dbReference type="Proteomes" id="UP000243498"/>
    </source>
</evidence>
<dbReference type="PANTHER" id="PTHR34002:SF9">
    <property type="entry name" value="XYLOGLUCAN-SPECIFIC ENDO-BETA-1,4-GLUCANASE A"/>
    <property type="match status" value="1"/>
</dbReference>
<reference evidence="8" key="2">
    <citation type="submission" date="2018-12" db="EMBL/GenBank/DDBJ databases">
        <title>The complete genome of Metarhizium rileyi, a key fungal pathogen of Lepidoptera.</title>
        <authorList>
            <person name="Binneck E."/>
            <person name="Lastra C.C.L."/>
            <person name="Sosa-Gomez D.R."/>
        </authorList>
    </citation>
    <scope>NUCLEOTIDE SEQUENCE [LARGE SCALE GENOMIC DNA]</scope>
    <source>
        <strain evidence="8">Cep018-CH2</strain>
    </source>
</reference>
<dbReference type="Proteomes" id="UP000317257">
    <property type="component" value="Unassembled WGS sequence"/>
</dbReference>
<dbReference type="GO" id="GO:0008810">
    <property type="term" value="F:cellulase activity"/>
    <property type="evidence" value="ECO:0007669"/>
    <property type="project" value="InterPro"/>
</dbReference>
<evidence type="ECO:0000256" key="4">
    <source>
        <dbReference type="SAM" id="SignalP"/>
    </source>
</evidence>
<accession>A0A5C6G272</accession>
<dbReference type="EMBL" id="SBHS01000035">
    <property type="protein sequence ID" value="TWU71940.1"/>
    <property type="molecule type" value="Genomic_DNA"/>
</dbReference>
<dbReference type="PANTHER" id="PTHR34002">
    <property type="entry name" value="BLR1656 PROTEIN"/>
    <property type="match status" value="1"/>
</dbReference>
<dbReference type="OrthoDB" id="89349at2759"/>
<evidence type="ECO:0000256" key="1">
    <source>
        <dbReference type="ARBA" id="ARBA00005519"/>
    </source>
</evidence>
<feature type="chain" id="PRO_5007882670" evidence="4">
    <location>
        <begin position="21"/>
        <end position="328"/>
    </location>
</feature>
<comment type="caution">
    <text evidence="5">The sequence shown here is derived from an EMBL/GenBank/DDBJ whole genome shotgun (WGS) entry which is preliminary data.</text>
</comment>
<reference evidence="5 7" key="1">
    <citation type="journal article" date="2016" name="Genome Biol. Evol.">
        <title>Divergent and convergent evolution of fungal pathogenicity.</title>
        <authorList>
            <person name="Shang Y."/>
            <person name="Xiao G."/>
            <person name="Zheng P."/>
            <person name="Cen K."/>
            <person name="Zhan S."/>
            <person name="Wang C."/>
        </authorList>
    </citation>
    <scope>NUCLEOTIDE SEQUENCE [LARGE SCALE GENOMIC DNA]</scope>
    <source>
        <strain evidence="5 7">RCEF 4871</strain>
    </source>
</reference>
<proteinExistence type="inferred from homology"/>
<evidence type="ECO:0000256" key="2">
    <source>
        <dbReference type="RuleBase" id="RU361163"/>
    </source>
</evidence>
<dbReference type="OMA" id="FEVMVWF"/>
<dbReference type="Proteomes" id="UP000243498">
    <property type="component" value="Unassembled WGS sequence"/>
</dbReference>
<dbReference type="InterPro" id="IPR013320">
    <property type="entry name" value="ConA-like_dom_sf"/>
</dbReference>
<name>A0A166Y840_METRR</name>
<protein>
    <submittedName>
        <fullName evidence="5">Concanavalin A-like lectin/glucanase</fullName>
    </submittedName>
</protein>
<gene>
    <name evidence="6" type="ORF">ED733_003607</name>
    <name evidence="5" type="ORF">NOR_07420</name>
</gene>
<keyword evidence="4" id="KW-0732">Signal</keyword>
<evidence type="ECO:0000313" key="8">
    <source>
        <dbReference type="Proteomes" id="UP000317257"/>
    </source>
</evidence>
<sequence>MLRWLVSALFLALPIGTTIGVLLGLQAYNHANGRPPPLTGGDDGNGLPGTGTTPKGKDTMEMKCDQAYGFDPKSKGQNFILNPNPWGWKPGEEGGLCMLVNFNGNRTYATEFSAPIFNVTWQYPRVTAAGQNNVHAFPNAKVDSKNFPVQIGTISKFEFDVEWSLSLKNDTHQEVTDADVQANQINANVAIDMFVDKDKKNAEDSKKAAYEVMVWFADFGTDAWPLGKTDTPGKGTVTTTTVGGVEFELYAGTNSQQQMVLSWVATKPTTTFKGDLKPLLDKIFGLNDDKYPQKTDYLGYLAFGQEAYSSTSNVTFSVPSLAVDIEIP</sequence>
<dbReference type="InterPro" id="IPR002594">
    <property type="entry name" value="GH12"/>
</dbReference>
<accession>A0A166Y840</accession>
<keyword evidence="2" id="KW-0326">Glycosidase</keyword>
<evidence type="ECO:0000313" key="6">
    <source>
        <dbReference type="EMBL" id="TWU71940.1"/>
    </source>
</evidence>
<keyword evidence="2" id="KW-0624">Polysaccharide degradation</keyword>
<evidence type="ECO:0000256" key="3">
    <source>
        <dbReference type="SAM" id="MobiDB-lite"/>
    </source>
</evidence>
<dbReference type="AlphaFoldDB" id="A0A166Y840"/>
<keyword evidence="7" id="KW-1185">Reference proteome</keyword>
<dbReference type="GO" id="GO:0000272">
    <property type="term" value="P:polysaccharide catabolic process"/>
    <property type="evidence" value="ECO:0007669"/>
    <property type="project" value="UniProtKB-KW"/>
</dbReference>